<dbReference type="InterPro" id="IPR000600">
    <property type="entry name" value="ROK"/>
</dbReference>
<organism evidence="2 3">
    <name type="scientific">Brevibacterium casei</name>
    <dbReference type="NCBI Taxonomy" id="33889"/>
    <lineage>
        <taxon>Bacteria</taxon>
        <taxon>Bacillati</taxon>
        <taxon>Actinomycetota</taxon>
        <taxon>Actinomycetes</taxon>
        <taxon>Micrococcales</taxon>
        <taxon>Brevibacteriaceae</taxon>
        <taxon>Brevibacterium</taxon>
    </lineage>
</organism>
<dbReference type="Gene3D" id="3.30.420.40">
    <property type="match status" value="2"/>
</dbReference>
<gene>
    <name evidence="2" type="ORF">B8X04_10200</name>
</gene>
<dbReference type="Pfam" id="PF00480">
    <property type="entry name" value="ROK"/>
    <property type="match status" value="1"/>
</dbReference>
<evidence type="ECO:0000313" key="3">
    <source>
        <dbReference type="Proteomes" id="UP000216867"/>
    </source>
</evidence>
<reference evidence="2 3" key="1">
    <citation type="submission" date="2017-04" db="EMBL/GenBank/DDBJ databases">
        <title>Kefir bacterial isolates.</title>
        <authorList>
            <person name="Kim Y."/>
            <person name="Blasche S."/>
            <person name="Patil K.R."/>
        </authorList>
    </citation>
    <scope>NUCLEOTIDE SEQUENCE [LARGE SCALE GENOMIC DNA]</scope>
    <source>
        <strain evidence="2 3">OG2</strain>
    </source>
</reference>
<dbReference type="InterPro" id="IPR036390">
    <property type="entry name" value="WH_DNA-bd_sf"/>
</dbReference>
<evidence type="ECO:0000256" key="1">
    <source>
        <dbReference type="ARBA" id="ARBA00006479"/>
    </source>
</evidence>
<dbReference type="InterPro" id="IPR043129">
    <property type="entry name" value="ATPase_NBD"/>
</dbReference>
<comment type="similarity">
    <text evidence="1">Belongs to the ROK (NagC/XylR) family.</text>
</comment>
<dbReference type="Proteomes" id="UP000216867">
    <property type="component" value="Unassembled WGS sequence"/>
</dbReference>
<protein>
    <recommendedName>
        <fullName evidence="4">ROK family transcriptional regulator</fullName>
    </recommendedName>
</protein>
<proteinExistence type="inferred from homology"/>
<name>A0A269ZBK5_9MICO</name>
<dbReference type="AlphaFoldDB" id="A0A269ZBK5"/>
<dbReference type="PANTHER" id="PTHR18964:SF149">
    <property type="entry name" value="BIFUNCTIONAL UDP-N-ACETYLGLUCOSAMINE 2-EPIMERASE_N-ACETYLMANNOSAMINE KINASE"/>
    <property type="match status" value="1"/>
</dbReference>
<evidence type="ECO:0008006" key="4">
    <source>
        <dbReference type="Google" id="ProtNLM"/>
    </source>
</evidence>
<dbReference type="RefSeq" id="WP_095376218.1">
    <property type="nucleotide sequence ID" value="NZ_CBDRLP010000001.1"/>
</dbReference>
<comment type="caution">
    <text evidence="2">The sequence shown here is derived from an EMBL/GenBank/DDBJ whole genome shotgun (WGS) entry which is preliminary data.</text>
</comment>
<dbReference type="PANTHER" id="PTHR18964">
    <property type="entry name" value="ROK (REPRESSOR, ORF, KINASE) FAMILY"/>
    <property type="match status" value="1"/>
</dbReference>
<evidence type="ECO:0000313" key="2">
    <source>
        <dbReference type="EMBL" id="PAK95187.1"/>
    </source>
</evidence>
<dbReference type="EMBL" id="NCWY01000008">
    <property type="protein sequence ID" value="PAK95187.1"/>
    <property type="molecule type" value="Genomic_DNA"/>
</dbReference>
<dbReference type="SUPFAM" id="SSF46785">
    <property type="entry name" value="Winged helix' DNA-binding domain"/>
    <property type="match status" value="1"/>
</dbReference>
<dbReference type="SUPFAM" id="SSF53067">
    <property type="entry name" value="Actin-like ATPase domain"/>
    <property type="match status" value="1"/>
</dbReference>
<dbReference type="InterPro" id="IPR036388">
    <property type="entry name" value="WH-like_DNA-bd_sf"/>
</dbReference>
<accession>A0A269ZBK5</accession>
<dbReference type="Gene3D" id="1.10.10.10">
    <property type="entry name" value="Winged helix-like DNA-binding domain superfamily/Winged helix DNA-binding domain"/>
    <property type="match status" value="1"/>
</dbReference>
<sequence length="402" mass="42874">MVTTERGQALGHRFAAAEEGPRHTVREWNERLVLDRIWAGDPLEGLSTNELISQTGLTRATVLAQCDDLKRRGLIVQGPPDRQSGAGRPGKRFFPRSRDALCVGVDAGLNSATVAVADVTGRRLGGARIRFADDLSRSRAVQVRAAIDEALAAAEADHEQVRTVCFGFAAPIAAEGSMAMEDPFWREVEVDLKEVLRDLDWAVAVHNDANLAAIAERDAGTVDPAGDFVVLLAGERFGAGIVDGGHLLTGARGGAGEMVYLEHVEGVRSTEGLGRLARTWAEQANVELSDDAPLPLDPHELIAQAAEGRPAALRLVDDLSDRLARVVATLSSLLNPQVVVISGATALEDEVLLQRAEERVGDYAPMPVRIIPSALGTDAVVEGAIVVALEAVRETLRARLAD</sequence>